<dbReference type="GO" id="GO:0004722">
    <property type="term" value="F:protein serine/threonine phosphatase activity"/>
    <property type="evidence" value="ECO:0007669"/>
    <property type="project" value="UniProtKB-EC"/>
</dbReference>
<keyword evidence="3" id="KW-0378">Hydrolase</keyword>
<dbReference type="SUPFAM" id="SSF56300">
    <property type="entry name" value="Metallo-dependent phosphatases"/>
    <property type="match status" value="1"/>
</dbReference>
<feature type="domain" description="Calcineurin-like phosphoesterase" evidence="5">
    <location>
        <begin position="2"/>
        <end position="66"/>
    </location>
</feature>
<dbReference type="InterPro" id="IPR004843">
    <property type="entry name" value="Calcineurin-like_PHP"/>
</dbReference>
<evidence type="ECO:0000256" key="2">
    <source>
        <dbReference type="ARBA" id="ARBA00022723"/>
    </source>
</evidence>
<comment type="caution">
    <text evidence="6">The sequence shown here is derived from an EMBL/GenBank/DDBJ whole genome shotgun (WGS) entry which is preliminary data.</text>
</comment>
<keyword evidence="2" id="KW-0479">Metal-binding</keyword>
<dbReference type="OrthoDB" id="1930084at2759"/>
<evidence type="ECO:0000256" key="4">
    <source>
        <dbReference type="ARBA" id="ARBA00023211"/>
    </source>
</evidence>
<feature type="non-terminal residue" evidence="6">
    <location>
        <position position="1"/>
    </location>
</feature>
<organism evidence="6 7">
    <name type="scientific">Kipferlia bialata</name>
    <dbReference type="NCBI Taxonomy" id="797122"/>
    <lineage>
        <taxon>Eukaryota</taxon>
        <taxon>Metamonada</taxon>
        <taxon>Carpediemonas-like organisms</taxon>
        <taxon>Kipferlia</taxon>
    </lineage>
</organism>
<dbReference type="PANTHER" id="PTHR45619">
    <property type="entry name" value="SERINE/THREONINE-PROTEIN PHOSPHATASE PP2A-RELATED"/>
    <property type="match status" value="1"/>
</dbReference>
<dbReference type="Proteomes" id="UP000265618">
    <property type="component" value="Unassembled WGS sequence"/>
</dbReference>
<reference evidence="6 7" key="1">
    <citation type="journal article" date="2018" name="PLoS ONE">
        <title>The draft genome of Kipferlia bialata reveals reductive genome evolution in fornicate parasites.</title>
        <authorList>
            <person name="Tanifuji G."/>
            <person name="Takabayashi S."/>
            <person name="Kume K."/>
            <person name="Takagi M."/>
            <person name="Nakayama T."/>
            <person name="Kamikawa R."/>
            <person name="Inagaki Y."/>
            <person name="Hashimoto T."/>
        </authorList>
    </citation>
    <scope>NUCLEOTIDE SEQUENCE [LARGE SCALE GENOMIC DNA]</scope>
    <source>
        <strain evidence="6">NY0173</strain>
    </source>
</reference>
<keyword evidence="4" id="KW-0464">Manganese</keyword>
<dbReference type="EMBL" id="BDIP01009192">
    <property type="protein sequence ID" value="GIQ92206.1"/>
    <property type="molecule type" value="Genomic_DNA"/>
</dbReference>
<gene>
    <name evidence="6" type="ORF">KIPB_015850</name>
</gene>
<dbReference type="InterPro" id="IPR006186">
    <property type="entry name" value="Ser/Thr-sp_prot-phosphatase"/>
</dbReference>
<evidence type="ECO:0000259" key="5">
    <source>
        <dbReference type="Pfam" id="PF00149"/>
    </source>
</evidence>
<name>A0A9K3DB18_9EUKA</name>
<dbReference type="InterPro" id="IPR029052">
    <property type="entry name" value="Metallo-depent_PP-like"/>
</dbReference>
<sequence length="70" mass="8110">MEDIQNINRLREPPHDGAMNDLLWSDPETISGYDQSPRGAGFLFGRDVVEQFLHRNDFSLIVRAHQIMNK</sequence>
<evidence type="ECO:0000313" key="7">
    <source>
        <dbReference type="Proteomes" id="UP000265618"/>
    </source>
</evidence>
<evidence type="ECO:0000256" key="3">
    <source>
        <dbReference type="ARBA" id="ARBA00022801"/>
    </source>
</evidence>
<dbReference type="PRINTS" id="PR00114">
    <property type="entry name" value="STPHPHTASE"/>
</dbReference>
<dbReference type="GO" id="GO:0046872">
    <property type="term" value="F:metal ion binding"/>
    <property type="evidence" value="ECO:0007669"/>
    <property type="project" value="UniProtKB-KW"/>
</dbReference>
<dbReference type="EC" id="3.1.3.16" evidence="1"/>
<dbReference type="Gene3D" id="3.60.21.10">
    <property type="match status" value="1"/>
</dbReference>
<dbReference type="Pfam" id="PF00149">
    <property type="entry name" value="Metallophos"/>
    <property type="match status" value="1"/>
</dbReference>
<keyword evidence="7" id="KW-1185">Reference proteome</keyword>
<evidence type="ECO:0000256" key="1">
    <source>
        <dbReference type="ARBA" id="ARBA00013081"/>
    </source>
</evidence>
<proteinExistence type="predicted"/>
<evidence type="ECO:0000313" key="6">
    <source>
        <dbReference type="EMBL" id="GIQ92206.1"/>
    </source>
</evidence>
<dbReference type="AlphaFoldDB" id="A0A9K3DB18"/>
<accession>A0A9K3DB18</accession>
<dbReference type="InterPro" id="IPR047129">
    <property type="entry name" value="PPA2-like"/>
</dbReference>
<protein>
    <recommendedName>
        <fullName evidence="1">protein-serine/threonine phosphatase</fullName>
        <ecNumber evidence="1">3.1.3.16</ecNumber>
    </recommendedName>
</protein>